<gene>
    <name evidence="2" type="ORF">HPP92_001525</name>
</gene>
<name>A0A835RRU3_VANPL</name>
<organism evidence="2 3">
    <name type="scientific">Vanilla planifolia</name>
    <name type="common">Vanilla</name>
    <dbReference type="NCBI Taxonomy" id="51239"/>
    <lineage>
        <taxon>Eukaryota</taxon>
        <taxon>Viridiplantae</taxon>
        <taxon>Streptophyta</taxon>
        <taxon>Embryophyta</taxon>
        <taxon>Tracheophyta</taxon>
        <taxon>Spermatophyta</taxon>
        <taxon>Magnoliopsida</taxon>
        <taxon>Liliopsida</taxon>
        <taxon>Asparagales</taxon>
        <taxon>Orchidaceae</taxon>
        <taxon>Vanilloideae</taxon>
        <taxon>Vanilleae</taxon>
        <taxon>Vanilla</taxon>
    </lineage>
</organism>
<evidence type="ECO:0000256" key="1">
    <source>
        <dbReference type="SAM" id="Phobius"/>
    </source>
</evidence>
<accession>A0A835RRU3</accession>
<dbReference type="PANTHER" id="PTHR36595:SF1">
    <property type="entry name" value="TRANSMEMBRANE PROTEIN"/>
    <property type="match status" value="1"/>
</dbReference>
<dbReference type="PANTHER" id="PTHR36595">
    <property type="entry name" value="TRANSMEMBRANE PROTEIN"/>
    <property type="match status" value="1"/>
</dbReference>
<dbReference type="AlphaFoldDB" id="A0A835RRU3"/>
<dbReference type="EMBL" id="JADCNL010000001">
    <property type="protein sequence ID" value="KAG0496834.1"/>
    <property type="molecule type" value="Genomic_DNA"/>
</dbReference>
<evidence type="ECO:0000313" key="3">
    <source>
        <dbReference type="Proteomes" id="UP000636800"/>
    </source>
</evidence>
<protein>
    <submittedName>
        <fullName evidence="2">Uncharacterized protein</fullName>
    </submittedName>
</protein>
<dbReference type="Proteomes" id="UP000636800">
    <property type="component" value="Chromosome 1"/>
</dbReference>
<keyword evidence="3" id="KW-1185">Reference proteome</keyword>
<sequence>MLSKQSSITTFTPFNYKTERDFLSDISLKKNPLKSTPNPLAVAPFSLCLGLRKEMLHLTLELFFPVENASFAAFCLCNLIVALLLMMDLGRGVGETDDVPKVECYGDVQHNEEEEEEKAVAHQCVVEVETASSEYGAEEEGEELMKRAEEFIQKMVRRWQVEKEMQTS</sequence>
<dbReference type="OrthoDB" id="1926344at2759"/>
<keyword evidence="1" id="KW-0812">Transmembrane</keyword>
<reference evidence="2 3" key="1">
    <citation type="journal article" date="2020" name="Nat. Food">
        <title>A phased Vanilla planifolia genome enables genetic improvement of flavour and production.</title>
        <authorList>
            <person name="Hasing T."/>
            <person name="Tang H."/>
            <person name="Brym M."/>
            <person name="Khazi F."/>
            <person name="Huang T."/>
            <person name="Chambers A.H."/>
        </authorList>
    </citation>
    <scope>NUCLEOTIDE SEQUENCE [LARGE SCALE GENOMIC DNA]</scope>
    <source>
        <tissue evidence="2">Leaf</tissue>
    </source>
</reference>
<evidence type="ECO:0000313" key="2">
    <source>
        <dbReference type="EMBL" id="KAG0496834.1"/>
    </source>
</evidence>
<proteinExistence type="predicted"/>
<feature type="transmembrane region" description="Helical" evidence="1">
    <location>
        <begin position="62"/>
        <end position="85"/>
    </location>
</feature>
<keyword evidence="1" id="KW-1133">Transmembrane helix</keyword>
<keyword evidence="1" id="KW-0472">Membrane</keyword>
<comment type="caution">
    <text evidence="2">The sequence shown here is derived from an EMBL/GenBank/DDBJ whole genome shotgun (WGS) entry which is preliminary data.</text>
</comment>